<gene>
    <name evidence="2" type="ORF">CEPIT_LOCUS33570</name>
</gene>
<keyword evidence="3" id="KW-1185">Reference proteome</keyword>
<proteinExistence type="predicted"/>
<evidence type="ECO:0000313" key="2">
    <source>
        <dbReference type="EMBL" id="CAH9134248.1"/>
    </source>
</evidence>
<dbReference type="EMBL" id="CAMAPF010000981">
    <property type="protein sequence ID" value="CAH9134248.1"/>
    <property type="molecule type" value="Genomic_DNA"/>
</dbReference>
<feature type="domain" description="Reverse transcriptase Ty1/copia-type" evidence="1">
    <location>
        <begin position="20"/>
        <end position="113"/>
    </location>
</feature>
<name>A0AAV0FFW2_9ASTE</name>
<dbReference type="AlphaFoldDB" id="A0AAV0FFW2"/>
<sequence>MKDDALRHAIQSKIKSFEDNGTWTLESLPTGKRALGSRKVYKSKYNSDGVIERLEERLVVLGNHQDEGIDYIKMFAPVTKMVTVRAFLKVAVAKNWELHQMDVYNTFLHGDLHKFNKFT</sequence>
<dbReference type="Proteomes" id="UP001152523">
    <property type="component" value="Unassembled WGS sequence"/>
</dbReference>
<evidence type="ECO:0000313" key="3">
    <source>
        <dbReference type="Proteomes" id="UP001152523"/>
    </source>
</evidence>
<comment type="caution">
    <text evidence="2">The sequence shown here is derived from an EMBL/GenBank/DDBJ whole genome shotgun (WGS) entry which is preliminary data.</text>
</comment>
<accession>A0AAV0FFW2</accession>
<evidence type="ECO:0000259" key="1">
    <source>
        <dbReference type="Pfam" id="PF07727"/>
    </source>
</evidence>
<protein>
    <recommendedName>
        <fullName evidence="1">Reverse transcriptase Ty1/copia-type domain-containing protein</fullName>
    </recommendedName>
</protein>
<organism evidence="2 3">
    <name type="scientific">Cuscuta epithymum</name>
    <dbReference type="NCBI Taxonomy" id="186058"/>
    <lineage>
        <taxon>Eukaryota</taxon>
        <taxon>Viridiplantae</taxon>
        <taxon>Streptophyta</taxon>
        <taxon>Embryophyta</taxon>
        <taxon>Tracheophyta</taxon>
        <taxon>Spermatophyta</taxon>
        <taxon>Magnoliopsida</taxon>
        <taxon>eudicotyledons</taxon>
        <taxon>Gunneridae</taxon>
        <taxon>Pentapetalae</taxon>
        <taxon>asterids</taxon>
        <taxon>lamiids</taxon>
        <taxon>Solanales</taxon>
        <taxon>Convolvulaceae</taxon>
        <taxon>Cuscuteae</taxon>
        <taxon>Cuscuta</taxon>
        <taxon>Cuscuta subgen. Cuscuta</taxon>
    </lineage>
</organism>
<dbReference type="Pfam" id="PF07727">
    <property type="entry name" value="RVT_2"/>
    <property type="match status" value="1"/>
</dbReference>
<dbReference type="InterPro" id="IPR013103">
    <property type="entry name" value="RVT_2"/>
</dbReference>
<reference evidence="2" key="1">
    <citation type="submission" date="2022-07" db="EMBL/GenBank/DDBJ databases">
        <authorList>
            <person name="Macas J."/>
            <person name="Novak P."/>
            <person name="Neumann P."/>
        </authorList>
    </citation>
    <scope>NUCLEOTIDE SEQUENCE</scope>
</reference>